<feature type="compositionally biased region" description="Basic residues" evidence="1">
    <location>
        <begin position="216"/>
        <end position="227"/>
    </location>
</feature>
<comment type="caution">
    <text evidence="3">The sequence shown here is derived from an EMBL/GenBank/DDBJ whole genome shotgun (WGS) entry which is preliminary data.</text>
</comment>
<feature type="region of interest" description="Disordered" evidence="1">
    <location>
        <begin position="177"/>
        <end position="227"/>
    </location>
</feature>
<dbReference type="InParanoid" id="A0A2R6RSU9"/>
<feature type="region of interest" description="Disordered" evidence="1">
    <location>
        <begin position="437"/>
        <end position="505"/>
    </location>
</feature>
<dbReference type="EMBL" id="NKQK01000003">
    <property type="protein sequence ID" value="PSS33112.1"/>
    <property type="molecule type" value="Genomic_DNA"/>
</dbReference>
<dbReference type="Gramene" id="PSS33112">
    <property type="protein sequence ID" value="PSS33112"/>
    <property type="gene ID" value="CEY00_Acc03498"/>
</dbReference>
<feature type="chain" id="PRO_5015320692" evidence="2">
    <location>
        <begin position="33"/>
        <end position="505"/>
    </location>
</feature>
<evidence type="ECO:0000256" key="2">
    <source>
        <dbReference type="SAM" id="SignalP"/>
    </source>
</evidence>
<name>A0A2R6RSU9_ACTCC</name>
<reference evidence="3 4" key="1">
    <citation type="submission" date="2017-07" db="EMBL/GenBank/DDBJ databases">
        <title>An improved, manually edited Actinidia chinensis var. chinensis (kiwifruit) genome highlights the challenges associated with draft genomes and gene prediction in plants.</title>
        <authorList>
            <person name="Pilkington S."/>
            <person name="Crowhurst R."/>
            <person name="Hilario E."/>
            <person name="Nardozza S."/>
            <person name="Fraser L."/>
            <person name="Peng Y."/>
            <person name="Gunaseelan K."/>
            <person name="Simpson R."/>
            <person name="Tahir J."/>
            <person name="Deroles S."/>
            <person name="Templeton K."/>
            <person name="Luo Z."/>
            <person name="Davy M."/>
            <person name="Cheng C."/>
            <person name="Mcneilage M."/>
            <person name="Scaglione D."/>
            <person name="Liu Y."/>
            <person name="Zhang Q."/>
            <person name="Datson P."/>
            <person name="De Silva N."/>
            <person name="Gardiner S."/>
            <person name="Bassett H."/>
            <person name="Chagne D."/>
            <person name="Mccallum J."/>
            <person name="Dzierzon H."/>
            <person name="Deng C."/>
            <person name="Wang Y.-Y."/>
            <person name="Barron N."/>
            <person name="Manako K."/>
            <person name="Bowen J."/>
            <person name="Foster T."/>
            <person name="Erridge Z."/>
            <person name="Tiffin H."/>
            <person name="Waite C."/>
            <person name="Davies K."/>
            <person name="Grierson E."/>
            <person name="Laing W."/>
            <person name="Kirk R."/>
            <person name="Chen X."/>
            <person name="Wood M."/>
            <person name="Montefiori M."/>
            <person name="Brummell D."/>
            <person name="Schwinn K."/>
            <person name="Catanach A."/>
            <person name="Fullerton C."/>
            <person name="Li D."/>
            <person name="Meiyalaghan S."/>
            <person name="Nieuwenhuizen N."/>
            <person name="Read N."/>
            <person name="Prakash R."/>
            <person name="Hunter D."/>
            <person name="Zhang H."/>
            <person name="Mckenzie M."/>
            <person name="Knabel M."/>
            <person name="Harris A."/>
            <person name="Allan A."/>
            <person name="Chen A."/>
            <person name="Janssen B."/>
            <person name="Plunkett B."/>
            <person name="Dwamena C."/>
            <person name="Voogd C."/>
            <person name="Leif D."/>
            <person name="Lafferty D."/>
            <person name="Souleyre E."/>
            <person name="Varkonyi-Gasic E."/>
            <person name="Gambi F."/>
            <person name="Hanley J."/>
            <person name="Yao J.-L."/>
            <person name="Cheung J."/>
            <person name="David K."/>
            <person name="Warren B."/>
            <person name="Marsh K."/>
            <person name="Snowden K."/>
            <person name="Lin-Wang K."/>
            <person name="Brian L."/>
            <person name="Martinez-Sanchez M."/>
            <person name="Wang M."/>
            <person name="Ileperuma N."/>
            <person name="Macnee N."/>
            <person name="Campin R."/>
            <person name="Mcatee P."/>
            <person name="Drummond R."/>
            <person name="Espley R."/>
            <person name="Ireland H."/>
            <person name="Wu R."/>
            <person name="Atkinson R."/>
            <person name="Karunairetnam S."/>
            <person name="Bulley S."/>
            <person name="Chunkath S."/>
            <person name="Hanley Z."/>
            <person name="Storey R."/>
            <person name="Thrimawithana A."/>
            <person name="Thomson S."/>
            <person name="David C."/>
            <person name="Testolin R."/>
        </authorList>
    </citation>
    <scope>NUCLEOTIDE SEQUENCE [LARGE SCALE GENOMIC DNA]</scope>
    <source>
        <strain evidence="4">cv. Red5</strain>
        <tissue evidence="3">Young leaf</tissue>
    </source>
</reference>
<dbReference type="AlphaFoldDB" id="A0A2R6RSU9"/>
<accession>A0A2R6RSU9</accession>
<dbReference type="Proteomes" id="UP000241394">
    <property type="component" value="Chromosome LG3"/>
</dbReference>
<organism evidence="3 4">
    <name type="scientific">Actinidia chinensis var. chinensis</name>
    <name type="common">Chinese soft-hair kiwi</name>
    <dbReference type="NCBI Taxonomy" id="1590841"/>
    <lineage>
        <taxon>Eukaryota</taxon>
        <taxon>Viridiplantae</taxon>
        <taxon>Streptophyta</taxon>
        <taxon>Embryophyta</taxon>
        <taxon>Tracheophyta</taxon>
        <taxon>Spermatophyta</taxon>
        <taxon>Magnoliopsida</taxon>
        <taxon>eudicotyledons</taxon>
        <taxon>Gunneridae</taxon>
        <taxon>Pentapetalae</taxon>
        <taxon>asterids</taxon>
        <taxon>Ericales</taxon>
        <taxon>Actinidiaceae</taxon>
        <taxon>Actinidia</taxon>
    </lineage>
</organism>
<gene>
    <name evidence="3" type="ORF">CEY00_Acc03498</name>
</gene>
<keyword evidence="4" id="KW-1185">Reference proteome</keyword>
<sequence>MSNCCVLPFPIPILVVVPILTLLLFSDDSCFSQPIPNMELNQAQLLVHDDATLAQFRADHNIHDDVLIERSSSNEDANLVDEEGNHIPVSINSIWTVLAVDVLMKRNKLKFNIGDLLHVNCIVQPRRDPQIHVYTSNHYLRLWKPHQPQTRLVTNAPDKDFNLIEGTTVELWQLKKETEGQSTDSSGSSSSDSFDLSNEDAGEGVASIVGDEKRTPRSKKARRSIKSKTRFPEVPLVAEDLIKHSFNQGGSLGSNSEEEVDMVPKLRNLGKKKAAKASPAQPTLALVLSLQSPPEVLPNIPSSHVLELWAPKFVVVELGKQVTNADTSRDHETCLALGNVVMLPQDSLQRAVANSDRMKKYSNDLKKANHKTPAFKAELKKVASGEVFERVFNRGYNHAGDSYEKQVAELRPSIFKEGWLVYLKELGAPSDHLAWNALTPPPADEEGVTAMGEVSTTQGNKLGGGEGEDARGAEREDARGAEREDARGAEREGIGEGNLSTSPKE</sequence>
<protein>
    <submittedName>
        <fullName evidence="3">Stress response protein</fullName>
    </submittedName>
</protein>
<keyword evidence="2" id="KW-0732">Signal</keyword>
<evidence type="ECO:0000256" key="1">
    <source>
        <dbReference type="SAM" id="MobiDB-lite"/>
    </source>
</evidence>
<feature type="signal peptide" evidence="2">
    <location>
        <begin position="1"/>
        <end position="32"/>
    </location>
</feature>
<evidence type="ECO:0000313" key="4">
    <source>
        <dbReference type="Proteomes" id="UP000241394"/>
    </source>
</evidence>
<proteinExistence type="predicted"/>
<reference evidence="4" key="2">
    <citation type="journal article" date="2018" name="BMC Genomics">
        <title>A manually annotated Actinidia chinensis var. chinensis (kiwifruit) genome highlights the challenges associated with draft genomes and gene prediction in plants.</title>
        <authorList>
            <person name="Pilkington S.M."/>
            <person name="Crowhurst R."/>
            <person name="Hilario E."/>
            <person name="Nardozza S."/>
            <person name="Fraser L."/>
            <person name="Peng Y."/>
            <person name="Gunaseelan K."/>
            <person name="Simpson R."/>
            <person name="Tahir J."/>
            <person name="Deroles S.C."/>
            <person name="Templeton K."/>
            <person name="Luo Z."/>
            <person name="Davy M."/>
            <person name="Cheng C."/>
            <person name="McNeilage M."/>
            <person name="Scaglione D."/>
            <person name="Liu Y."/>
            <person name="Zhang Q."/>
            <person name="Datson P."/>
            <person name="De Silva N."/>
            <person name="Gardiner S.E."/>
            <person name="Bassett H."/>
            <person name="Chagne D."/>
            <person name="McCallum J."/>
            <person name="Dzierzon H."/>
            <person name="Deng C."/>
            <person name="Wang Y.Y."/>
            <person name="Barron L."/>
            <person name="Manako K."/>
            <person name="Bowen J."/>
            <person name="Foster T.M."/>
            <person name="Erridge Z.A."/>
            <person name="Tiffin H."/>
            <person name="Waite C.N."/>
            <person name="Davies K.M."/>
            <person name="Grierson E.P."/>
            <person name="Laing W.A."/>
            <person name="Kirk R."/>
            <person name="Chen X."/>
            <person name="Wood M."/>
            <person name="Montefiori M."/>
            <person name="Brummell D.A."/>
            <person name="Schwinn K.E."/>
            <person name="Catanach A."/>
            <person name="Fullerton C."/>
            <person name="Li D."/>
            <person name="Meiyalaghan S."/>
            <person name="Nieuwenhuizen N."/>
            <person name="Read N."/>
            <person name="Prakash R."/>
            <person name="Hunter D."/>
            <person name="Zhang H."/>
            <person name="McKenzie M."/>
            <person name="Knabel M."/>
            <person name="Harris A."/>
            <person name="Allan A.C."/>
            <person name="Gleave A."/>
            <person name="Chen A."/>
            <person name="Janssen B.J."/>
            <person name="Plunkett B."/>
            <person name="Ampomah-Dwamena C."/>
            <person name="Voogd C."/>
            <person name="Leif D."/>
            <person name="Lafferty D."/>
            <person name="Souleyre E.J.F."/>
            <person name="Varkonyi-Gasic E."/>
            <person name="Gambi F."/>
            <person name="Hanley J."/>
            <person name="Yao J.L."/>
            <person name="Cheung J."/>
            <person name="David K.M."/>
            <person name="Warren B."/>
            <person name="Marsh K."/>
            <person name="Snowden K.C."/>
            <person name="Lin-Wang K."/>
            <person name="Brian L."/>
            <person name="Martinez-Sanchez M."/>
            <person name="Wang M."/>
            <person name="Ileperuma N."/>
            <person name="Macnee N."/>
            <person name="Campin R."/>
            <person name="McAtee P."/>
            <person name="Drummond R.S.M."/>
            <person name="Espley R.V."/>
            <person name="Ireland H.S."/>
            <person name="Wu R."/>
            <person name="Atkinson R.G."/>
            <person name="Karunairetnam S."/>
            <person name="Bulley S."/>
            <person name="Chunkath S."/>
            <person name="Hanley Z."/>
            <person name="Storey R."/>
            <person name="Thrimawithana A.H."/>
            <person name="Thomson S."/>
            <person name="David C."/>
            <person name="Testolin R."/>
            <person name="Huang H."/>
            <person name="Hellens R.P."/>
            <person name="Schaffer R.J."/>
        </authorList>
    </citation>
    <scope>NUCLEOTIDE SEQUENCE [LARGE SCALE GENOMIC DNA]</scope>
    <source>
        <strain evidence="4">cv. Red5</strain>
    </source>
</reference>
<feature type="compositionally biased region" description="Low complexity" evidence="1">
    <location>
        <begin position="182"/>
        <end position="196"/>
    </location>
</feature>
<evidence type="ECO:0000313" key="3">
    <source>
        <dbReference type="EMBL" id="PSS33112.1"/>
    </source>
</evidence>
<feature type="compositionally biased region" description="Basic and acidic residues" evidence="1">
    <location>
        <begin position="468"/>
        <end position="494"/>
    </location>
</feature>
<dbReference type="OrthoDB" id="10596392at2759"/>